<keyword evidence="5" id="KW-0460">Magnesium</keyword>
<dbReference type="InterPro" id="IPR027408">
    <property type="entry name" value="PNPase/RNase_PH_dom_sf"/>
</dbReference>
<dbReference type="Pfam" id="PF03725">
    <property type="entry name" value="RNase_PH_C"/>
    <property type="match status" value="1"/>
</dbReference>
<comment type="subcellular location">
    <subcellularLocation>
        <location evidence="5">Cytoplasm</location>
    </subcellularLocation>
</comment>
<dbReference type="PIRSF" id="PIRSF005499">
    <property type="entry name" value="PNPase"/>
    <property type="match status" value="1"/>
</dbReference>
<dbReference type="Gene3D" id="3.30.230.70">
    <property type="entry name" value="GHMP Kinase, N-terminal domain"/>
    <property type="match status" value="2"/>
</dbReference>
<name>A0A1F7XWS8_9BACT</name>
<evidence type="ECO:0000256" key="6">
    <source>
        <dbReference type="SAM" id="MobiDB-lite"/>
    </source>
</evidence>
<dbReference type="InterPro" id="IPR004087">
    <property type="entry name" value="KH_dom"/>
</dbReference>
<dbReference type="GO" id="GO:0006402">
    <property type="term" value="P:mRNA catabolic process"/>
    <property type="evidence" value="ECO:0007669"/>
    <property type="project" value="UniProtKB-UniRule"/>
</dbReference>
<reference evidence="8 9" key="1">
    <citation type="journal article" date="2016" name="Nat. Commun.">
        <title>Thousands of microbial genomes shed light on interconnected biogeochemical processes in an aquifer system.</title>
        <authorList>
            <person name="Anantharaman K."/>
            <person name="Brown C.T."/>
            <person name="Hug L.A."/>
            <person name="Sharon I."/>
            <person name="Castelle C.J."/>
            <person name="Probst A.J."/>
            <person name="Thomas B.C."/>
            <person name="Singh A."/>
            <person name="Wilkins M.J."/>
            <person name="Karaoz U."/>
            <person name="Brodie E.L."/>
            <person name="Williams K.H."/>
            <person name="Hubbard S.S."/>
            <person name="Banfield J.F."/>
        </authorList>
    </citation>
    <scope>NUCLEOTIDE SEQUENCE [LARGE SCALE GENOMIC DNA]</scope>
</reference>
<dbReference type="Pfam" id="PF00013">
    <property type="entry name" value="KH_1"/>
    <property type="match status" value="1"/>
</dbReference>
<gene>
    <name evidence="5" type="primary">pnp</name>
    <name evidence="8" type="ORF">A2771_00745</name>
</gene>
<dbReference type="PROSITE" id="PS50126">
    <property type="entry name" value="S1"/>
    <property type="match status" value="1"/>
</dbReference>
<dbReference type="SUPFAM" id="SSF54791">
    <property type="entry name" value="Eukaryotic type KH-domain (KH-domain type I)"/>
    <property type="match status" value="1"/>
</dbReference>
<dbReference type="Gene3D" id="3.30.1370.10">
    <property type="entry name" value="K Homology domain, type 1"/>
    <property type="match status" value="1"/>
</dbReference>
<dbReference type="AlphaFoldDB" id="A0A1F7XWS8"/>
<dbReference type="HAMAP" id="MF_01595">
    <property type="entry name" value="PNPase"/>
    <property type="match status" value="1"/>
</dbReference>
<dbReference type="FunFam" id="3.30.230.70:FF:000001">
    <property type="entry name" value="Polyribonucleotide nucleotidyltransferase"/>
    <property type="match status" value="1"/>
</dbReference>
<feature type="domain" description="S1 motif" evidence="7">
    <location>
        <begin position="618"/>
        <end position="686"/>
    </location>
</feature>
<comment type="caution">
    <text evidence="8">The sequence shown here is derived from an EMBL/GenBank/DDBJ whole genome shotgun (WGS) entry which is preliminary data.</text>
</comment>
<keyword evidence="2 5" id="KW-0808">Transferase</keyword>
<evidence type="ECO:0000256" key="3">
    <source>
        <dbReference type="ARBA" id="ARBA00022695"/>
    </source>
</evidence>
<keyword evidence="5" id="KW-0963">Cytoplasm</keyword>
<feature type="region of interest" description="Disordered" evidence="6">
    <location>
        <begin position="692"/>
        <end position="739"/>
    </location>
</feature>
<dbReference type="GO" id="GO:0006396">
    <property type="term" value="P:RNA processing"/>
    <property type="evidence" value="ECO:0007669"/>
    <property type="project" value="InterPro"/>
</dbReference>
<evidence type="ECO:0000313" key="8">
    <source>
        <dbReference type="EMBL" id="OGM19483.1"/>
    </source>
</evidence>
<dbReference type="PROSITE" id="PS50084">
    <property type="entry name" value="KH_TYPE_1"/>
    <property type="match status" value="1"/>
</dbReference>
<dbReference type="InterPro" id="IPR012340">
    <property type="entry name" value="NA-bd_OB-fold"/>
</dbReference>
<dbReference type="SUPFAM" id="SSF46915">
    <property type="entry name" value="Polynucleotide phosphorylase/guanosine pentaphosphate synthase (PNPase/GPSI), domain 3"/>
    <property type="match status" value="1"/>
</dbReference>
<dbReference type="Proteomes" id="UP000176741">
    <property type="component" value="Unassembled WGS sequence"/>
</dbReference>
<keyword evidence="3 5" id="KW-0548">Nucleotidyltransferase</keyword>
<dbReference type="GO" id="GO:0005829">
    <property type="term" value="C:cytosol"/>
    <property type="evidence" value="ECO:0007669"/>
    <property type="project" value="TreeGrafter"/>
</dbReference>
<dbReference type="SUPFAM" id="SSF50249">
    <property type="entry name" value="Nucleic acid-binding proteins"/>
    <property type="match status" value="1"/>
</dbReference>
<dbReference type="InterPro" id="IPR036345">
    <property type="entry name" value="ExoRNase_PH_dom2_sf"/>
</dbReference>
<dbReference type="Pfam" id="PF01138">
    <property type="entry name" value="RNase_PH"/>
    <property type="match status" value="2"/>
</dbReference>
<dbReference type="PANTHER" id="PTHR11252">
    <property type="entry name" value="POLYRIBONUCLEOTIDE NUCLEOTIDYLTRANSFERASE"/>
    <property type="match status" value="1"/>
</dbReference>
<dbReference type="GO" id="GO:0000287">
    <property type="term" value="F:magnesium ion binding"/>
    <property type="evidence" value="ECO:0007669"/>
    <property type="project" value="UniProtKB-UniRule"/>
</dbReference>
<evidence type="ECO:0000256" key="5">
    <source>
        <dbReference type="HAMAP-Rule" id="MF_01595"/>
    </source>
</evidence>
<dbReference type="InterPro" id="IPR036456">
    <property type="entry name" value="PNPase_PH_RNA-bd_sf"/>
</dbReference>
<organism evidence="8 9">
    <name type="scientific">Candidatus Woesebacteria bacterium RIFCSPHIGHO2_01_FULL_38_26b</name>
    <dbReference type="NCBI Taxonomy" id="1802491"/>
    <lineage>
        <taxon>Bacteria</taxon>
        <taxon>Candidatus Woeseibacteriota</taxon>
    </lineage>
</organism>
<evidence type="ECO:0000256" key="1">
    <source>
        <dbReference type="ARBA" id="ARBA00007404"/>
    </source>
</evidence>
<dbReference type="NCBIfam" id="TIGR03591">
    <property type="entry name" value="polynuc_phos"/>
    <property type="match status" value="1"/>
</dbReference>
<dbReference type="EMBL" id="MGGD01000067">
    <property type="protein sequence ID" value="OGM19483.1"/>
    <property type="molecule type" value="Genomic_DNA"/>
</dbReference>
<keyword evidence="5" id="KW-0479">Metal-binding</keyword>
<dbReference type="NCBIfam" id="NF008805">
    <property type="entry name" value="PRK11824.1"/>
    <property type="match status" value="1"/>
</dbReference>
<dbReference type="InterPro" id="IPR001247">
    <property type="entry name" value="ExoRNase_PH_dom1"/>
</dbReference>
<dbReference type="CDD" id="cd11364">
    <property type="entry name" value="RNase_PH_PNPase_2"/>
    <property type="match status" value="1"/>
</dbReference>
<dbReference type="CDD" id="cd02393">
    <property type="entry name" value="KH-I_PNPase"/>
    <property type="match status" value="1"/>
</dbReference>
<dbReference type="SMART" id="SM00322">
    <property type="entry name" value="KH"/>
    <property type="match status" value="1"/>
</dbReference>
<dbReference type="Gene3D" id="2.40.50.140">
    <property type="entry name" value="Nucleic acid-binding proteins"/>
    <property type="match status" value="1"/>
</dbReference>
<comment type="cofactor">
    <cofactor evidence="5">
        <name>Mg(2+)</name>
        <dbReference type="ChEBI" id="CHEBI:18420"/>
    </cofactor>
</comment>
<evidence type="ECO:0000313" key="9">
    <source>
        <dbReference type="Proteomes" id="UP000176741"/>
    </source>
</evidence>
<evidence type="ECO:0000256" key="4">
    <source>
        <dbReference type="ARBA" id="ARBA00022884"/>
    </source>
</evidence>
<dbReference type="SMART" id="SM00316">
    <property type="entry name" value="S1"/>
    <property type="match status" value="1"/>
</dbReference>
<dbReference type="InterPro" id="IPR004088">
    <property type="entry name" value="KH_dom_type_1"/>
</dbReference>
<accession>A0A1F7XWS8</accession>
<comment type="similarity">
    <text evidence="1 5">Belongs to the polyribonucleotide nucleotidyltransferase family.</text>
</comment>
<dbReference type="SUPFAM" id="SSF55666">
    <property type="entry name" value="Ribonuclease PH domain 2-like"/>
    <property type="match status" value="2"/>
</dbReference>
<dbReference type="GO" id="GO:0003723">
    <property type="term" value="F:RNA binding"/>
    <property type="evidence" value="ECO:0007669"/>
    <property type="project" value="UniProtKB-UniRule"/>
</dbReference>
<feature type="binding site" evidence="5">
    <location>
        <position position="488"/>
    </location>
    <ligand>
        <name>Mg(2+)</name>
        <dbReference type="ChEBI" id="CHEBI:18420"/>
    </ligand>
</feature>
<proteinExistence type="inferred from homology"/>
<sequence length="739" mass="80599">MKKIEKSVEIGGRKLTLSTGYFASQASGAVMASYGETVVLGTVVAQPLTNDPGYFPLTLEYQEKLYAGGKIKGSRWVKREGRPSDDEILVARLIDRSLRPLFPKNYKKEVQIITTVLSVDLENTPEIVAAIAATAAVAISDIPWYGPLGIVKVGTKDGNLITNPVQADLKSSEMDLIVSSTKDAIVMIESGSNQVPEEKIIDAIVYAQKEGQKIIKLIEDLVKDAGKKKEAVEGDKVNKDLQREVEKKSMVEVKGLIGSMSTKEAGYSEYDRVKKALIDTFNDNEKSEASYLFEELFKKELRKQILSGKRPDGRKSNEIRALSAEVGVLPRTHGSAVFNRGQTQALSIATLGAPSLEQSIETAEGEETKRYIHHYIMPPYSTGETGKMGFPSRREIGHGALAEKALIPVIPNEDKFPYTVQVVTEILSSNGSTSMASACGSTLSLMDAGVPITAPIAGIAMGLVIESKDKFVVLTDIVGLEDGHGDMDFKVAGSREGITALQLDVKTLNLTSEILKKALSEAKVARLAILDVMNKALDKPRSLVSKYAPKIKTVKINPEKIGELIGPGGKTIRKIIADTGSQVDVDEDGTVFISGTTEDGLEKAIKQVELITKDPQAGEIYEGVVKRVQSFGVFVEILPKKEGLVHVSDMAETFVKDPSDILKIGDSVQVRVKGIDDLGRLNLSMVLDPSFDSKKEERNKDRGPRRFEGKSKSDFKSAQRFGGPHFPTSRFLEQRGRRK</sequence>
<keyword evidence="4 5" id="KW-0694">RNA-binding</keyword>
<dbReference type="PANTHER" id="PTHR11252:SF0">
    <property type="entry name" value="POLYRIBONUCLEOTIDE NUCLEOTIDYLTRANSFERASE 1, MITOCHONDRIAL"/>
    <property type="match status" value="1"/>
</dbReference>
<comment type="function">
    <text evidence="5">Involved in mRNA degradation. Catalyzes the phosphorolysis of single-stranded polyribonucleotides processively in the 3'- to 5'-direction.</text>
</comment>
<evidence type="ECO:0000259" key="7">
    <source>
        <dbReference type="PROSITE" id="PS50126"/>
    </source>
</evidence>
<dbReference type="InterPro" id="IPR003029">
    <property type="entry name" value="S1_domain"/>
</dbReference>
<protein>
    <recommendedName>
        <fullName evidence="5">Polyribonucleotide nucleotidyltransferase</fullName>
        <ecNumber evidence="5">2.7.7.8</ecNumber>
    </recommendedName>
    <alternativeName>
        <fullName evidence="5">Polynucleotide phosphorylase</fullName>
        <shortName evidence="5">PNPase</shortName>
    </alternativeName>
</protein>
<dbReference type="FunFam" id="3.30.1370.10:FF:000001">
    <property type="entry name" value="Polyribonucleotide nucleotidyltransferase"/>
    <property type="match status" value="1"/>
</dbReference>
<comment type="catalytic activity">
    <reaction evidence="5">
        <text>RNA(n+1) + phosphate = RNA(n) + a ribonucleoside 5'-diphosphate</text>
        <dbReference type="Rhea" id="RHEA:22096"/>
        <dbReference type="Rhea" id="RHEA-COMP:14527"/>
        <dbReference type="Rhea" id="RHEA-COMP:17342"/>
        <dbReference type="ChEBI" id="CHEBI:43474"/>
        <dbReference type="ChEBI" id="CHEBI:57930"/>
        <dbReference type="ChEBI" id="CHEBI:140395"/>
        <dbReference type="EC" id="2.7.7.8"/>
    </reaction>
</comment>
<feature type="binding site" evidence="5">
    <location>
        <position position="482"/>
    </location>
    <ligand>
        <name>Mg(2+)</name>
        <dbReference type="ChEBI" id="CHEBI:18420"/>
    </ligand>
</feature>
<feature type="compositionally biased region" description="Basic and acidic residues" evidence="6">
    <location>
        <begin position="692"/>
        <end position="717"/>
    </location>
</feature>
<dbReference type="InterPro" id="IPR012162">
    <property type="entry name" value="PNPase"/>
</dbReference>
<dbReference type="SUPFAM" id="SSF54211">
    <property type="entry name" value="Ribosomal protein S5 domain 2-like"/>
    <property type="match status" value="2"/>
</dbReference>
<dbReference type="InterPro" id="IPR036612">
    <property type="entry name" value="KH_dom_type_1_sf"/>
</dbReference>
<dbReference type="InterPro" id="IPR015847">
    <property type="entry name" value="ExoRNase_PH_dom2"/>
</dbReference>
<dbReference type="GO" id="GO:0004654">
    <property type="term" value="F:polyribonucleotide nucleotidyltransferase activity"/>
    <property type="evidence" value="ECO:0007669"/>
    <property type="project" value="UniProtKB-UniRule"/>
</dbReference>
<evidence type="ECO:0000256" key="2">
    <source>
        <dbReference type="ARBA" id="ARBA00022679"/>
    </source>
</evidence>
<dbReference type="EC" id="2.7.7.8" evidence="5"/>
<dbReference type="GO" id="GO:0000175">
    <property type="term" value="F:3'-5'-RNA exonuclease activity"/>
    <property type="evidence" value="ECO:0007669"/>
    <property type="project" value="TreeGrafter"/>
</dbReference>
<dbReference type="InterPro" id="IPR020568">
    <property type="entry name" value="Ribosomal_Su5_D2-typ_SF"/>
</dbReference>
<dbReference type="Pfam" id="PF00575">
    <property type="entry name" value="S1"/>
    <property type="match status" value="1"/>
</dbReference>